<sequence length="98" mass="11634">RQTASTNICERKGHSQNLSEFKRGPEIGCQLCNKSFREIILLLNIPRSTVTDIVTNNSAMNKCNAKRRIQWCKVRHHWTLEQWKHILWSDQLRFSVWV</sequence>
<protein>
    <recommendedName>
        <fullName evidence="3">Transposable element Tc1 transposase</fullName>
    </recommendedName>
</protein>
<name>A0ABN9B7Z1_9NEOB</name>
<keyword evidence="2" id="KW-1185">Reference proteome</keyword>
<reference evidence="1" key="1">
    <citation type="submission" date="2023-05" db="EMBL/GenBank/DDBJ databases">
        <authorList>
            <person name="Stuckert A."/>
        </authorList>
    </citation>
    <scope>NUCLEOTIDE SEQUENCE</scope>
</reference>
<comment type="caution">
    <text evidence="1">The sequence shown here is derived from an EMBL/GenBank/DDBJ whole genome shotgun (WGS) entry which is preliminary data.</text>
</comment>
<dbReference type="EMBL" id="CATNWA010002754">
    <property type="protein sequence ID" value="CAI9543664.1"/>
    <property type="molecule type" value="Genomic_DNA"/>
</dbReference>
<evidence type="ECO:0000313" key="2">
    <source>
        <dbReference type="Proteomes" id="UP001162483"/>
    </source>
</evidence>
<accession>A0ABN9B7Z1</accession>
<dbReference type="Proteomes" id="UP001162483">
    <property type="component" value="Unassembled WGS sequence"/>
</dbReference>
<proteinExistence type="predicted"/>
<gene>
    <name evidence="1" type="ORF">SPARVUS_LOCUS2341237</name>
</gene>
<organism evidence="1 2">
    <name type="scientific">Staurois parvus</name>
    <dbReference type="NCBI Taxonomy" id="386267"/>
    <lineage>
        <taxon>Eukaryota</taxon>
        <taxon>Metazoa</taxon>
        <taxon>Chordata</taxon>
        <taxon>Craniata</taxon>
        <taxon>Vertebrata</taxon>
        <taxon>Euteleostomi</taxon>
        <taxon>Amphibia</taxon>
        <taxon>Batrachia</taxon>
        <taxon>Anura</taxon>
        <taxon>Neobatrachia</taxon>
        <taxon>Ranoidea</taxon>
        <taxon>Ranidae</taxon>
        <taxon>Staurois</taxon>
    </lineage>
</organism>
<evidence type="ECO:0008006" key="3">
    <source>
        <dbReference type="Google" id="ProtNLM"/>
    </source>
</evidence>
<evidence type="ECO:0000313" key="1">
    <source>
        <dbReference type="EMBL" id="CAI9543664.1"/>
    </source>
</evidence>
<feature type="non-terminal residue" evidence="1">
    <location>
        <position position="1"/>
    </location>
</feature>